<dbReference type="Pfam" id="PF13499">
    <property type="entry name" value="EF-hand_7"/>
    <property type="match status" value="1"/>
</dbReference>
<feature type="compositionally biased region" description="Low complexity" evidence="1">
    <location>
        <begin position="250"/>
        <end position="266"/>
    </location>
</feature>
<sequence>MTRMSKLLMGAAIAVMGTASLAMAFPGDKGPSGQSGQREGRGPMFVEMFDELDANGDGNVTREELDAAGPAAAFAEADANGDGVLEADELTAFRDIQERMREERRQQRMVKRLDTDGDGKLSLEEIKAGQRGGAERMFDRLDADGDGSVNRDTVALLQKQMQERHQMMQNGRGGPDGKGRQQGFEKHHGQKGEFGRHDGRQGPMHWGQQDGPRGHERFGQNDGPRGMNGNGMQGNGMNGKGGPQQGGQGRMMQQPAPQANQPEVQQ</sequence>
<dbReference type="Proteomes" id="UP000198994">
    <property type="component" value="Unassembled WGS sequence"/>
</dbReference>
<feature type="compositionally biased region" description="Gly residues" evidence="1">
    <location>
        <begin position="226"/>
        <end position="249"/>
    </location>
</feature>
<feature type="signal peptide" evidence="2">
    <location>
        <begin position="1"/>
        <end position="24"/>
    </location>
</feature>
<feature type="domain" description="EF-hand" evidence="3">
    <location>
        <begin position="40"/>
        <end position="75"/>
    </location>
</feature>
<evidence type="ECO:0000259" key="3">
    <source>
        <dbReference type="PROSITE" id="PS50222"/>
    </source>
</evidence>
<dbReference type="EMBL" id="FNAV01000002">
    <property type="protein sequence ID" value="SDE25125.1"/>
    <property type="molecule type" value="Genomic_DNA"/>
</dbReference>
<feature type="compositionally biased region" description="Basic and acidic residues" evidence="1">
    <location>
        <begin position="175"/>
        <end position="200"/>
    </location>
</feature>
<dbReference type="PROSITE" id="PS00018">
    <property type="entry name" value="EF_HAND_1"/>
    <property type="match status" value="3"/>
</dbReference>
<gene>
    <name evidence="4" type="ORF">SAMN04488105_102109</name>
</gene>
<feature type="domain" description="EF-hand" evidence="3">
    <location>
        <begin position="101"/>
        <end position="136"/>
    </location>
</feature>
<dbReference type="PROSITE" id="PS50222">
    <property type="entry name" value="EF_HAND_2"/>
    <property type="match status" value="2"/>
</dbReference>
<dbReference type="SMART" id="SM00054">
    <property type="entry name" value="EFh"/>
    <property type="match status" value="4"/>
</dbReference>
<dbReference type="PANTHER" id="PTHR10827:SF85">
    <property type="entry name" value="CALCIUM-BINDING PROTEIN"/>
    <property type="match status" value="1"/>
</dbReference>
<evidence type="ECO:0000256" key="2">
    <source>
        <dbReference type="SAM" id="SignalP"/>
    </source>
</evidence>
<dbReference type="Gene3D" id="1.10.238.10">
    <property type="entry name" value="EF-hand"/>
    <property type="match status" value="2"/>
</dbReference>
<feature type="chain" id="PRO_5011585774" evidence="2">
    <location>
        <begin position="25"/>
        <end position="266"/>
    </location>
</feature>
<feature type="region of interest" description="Disordered" evidence="1">
    <location>
        <begin position="165"/>
        <end position="266"/>
    </location>
</feature>
<dbReference type="AlphaFoldDB" id="A0A1G7BFX8"/>
<dbReference type="GO" id="GO:0005509">
    <property type="term" value="F:calcium ion binding"/>
    <property type="evidence" value="ECO:0007669"/>
    <property type="project" value="InterPro"/>
</dbReference>
<keyword evidence="2" id="KW-0732">Signal</keyword>
<dbReference type="SUPFAM" id="SSF47473">
    <property type="entry name" value="EF-hand"/>
    <property type="match status" value="1"/>
</dbReference>
<dbReference type="InterPro" id="IPR002048">
    <property type="entry name" value="EF_hand_dom"/>
</dbReference>
<evidence type="ECO:0000256" key="1">
    <source>
        <dbReference type="SAM" id="MobiDB-lite"/>
    </source>
</evidence>
<dbReference type="PANTHER" id="PTHR10827">
    <property type="entry name" value="RETICULOCALBIN"/>
    <property type="match status" value="1"/>
</dbReference>
<organism evidence="4 5">
    <name type="scientific">Salipiger thiooxidans</name>
    <dbReference type="NCBI Taxonomy" id="282683"/>
    <lineage>
        <taxon>Bacteria</taxon>
        <taxon>Pseudomonadati</taxon>
        <taxon>Pseudomonadota</taxon>
        <taxon>Alphaproteobacteria</taxon>
        <taxon>Rhodobacterales</taxon>
        <taxon>Roseobacteraceae</taxon>
        <taxon>Salipiger</taxon>
    </lineage>
</organism>
<dbReference type="InterPro" id="IPR011992">
    <property type="entry name" value="EF-hand-dom_pair"/>
</dbReference>
<evidence type="ECO:0000313" key="5">
    <source>
        <dbReference type="Proteomes" id="UP000198994"/>
    </source>
</evidence>
<reference evidence="5" key="1">
    <citation type="submission" date="2016-10" db="EMBL/GenBank/DDBJ databases">
        <authorList>
            <person name="Varghese N."/>
            <person name="Submissions S."/>
        </authorList>
    </citation>
    <scope>NUCLEOTIDE SEQUENCE [LARGE SCALE GENOMIC DNA]</scope>
    <source>
        <strain evidence="5">DSM 10146</strain>
    </source>
</reference>
<dbReference type="InterPro" id="IPR018247">
    <property type="entry name" value="EF_Hand_1_Ca_BS"/>
</dbReference>
<proteinExistence type="predicted"/>
<dbReference type="Pfam" id="PF13202">
    <property type="entry name" value="EF-hand_5"/>
    <property type="match status" value="2"/>
</dbReference>
<dbReference type="OrthoDB" id="5470953at2"/>
<name>A0A1G7BFX8_9RHOB</name>
<accession>A0A1G7BFX8</accession>
<dbReference type="STRING" id="282683.SAMN04488105_102109"/>
<protein>
    <submittedName>
        <fullName evidence="4">Ca2+-binding protein, EF-hand superfamily</fullName>
    </submittedName>
</protein>
<keyword evidence="5" id="KW-1185">Reference proteome</keyword>
<evidence type="ECO:0000313" key="4">
    <source>
        <dbReference type="EMBL" id="SDE25125.1"/>
    </source>
</evidence>